<dbReference type="Gene3D" id="3.40.50.1820">
    <property type="entry name" value="alpha/beta hydrolase"/>
    <property type="match status" value="1"/>
</dbReference>
<dbReference type="SUPFAM" id="SSF53474">
    <property type="entry name" value="alpha/beta-Hydrolases"/>
    <property type="match status" value="1"/>
</dbReference>
<feature type="signal peptide" evidence="1">
    <location>
        <begin position="1"/>
        <end position="27"/>
    </location>
</feature>
<dbReference type="Gene3D" id="1.10.260.130">
    <property type="match status" value="1"/>
</dbReference>
<dbReference type="PANTHER" id="PTHR34853">
    <property type="match status" value="1"/>
</dbReference>
<dbReference type="KEGG" id="req:REQ_37900"/>
<dbReference type="Pfam" id="PF03583">
    <property type="entry name" value="LIP"/>
    <property type="match status" value="1"/>
</dbReference>
<dbReference type="Proteomes" id="UP001154400">
    <property type="component" value="Chromosome"/>
</dbReference>
<dbReference type="RefSeq" id="WP_013417017.1">
    <property type="nucleotide sequence ID" value="NC_014659.1"/>
</dbReference>
<sequence>MRRLRSTLAATAVAAAALLVGAPTVAAAPAAPAAPDTVDMGDVFGPFVLDTFRDGRIAPPEQWRPRHPVTDPWFQAPPVADLAPGTLLKARPATVQVYGVQPAHVRGYQLMYVTTDFDGSRAVSTGILMIPEDGTAPQDRKLIGYSEANDSLGPGCMPSAQWTGTDQDDPSLFSALGPVAQMFGNGWAVMMSDTANDGDPAPNGFSIGQFSGAATLDGLRAAIALPEAEFERDVPIGIYGIAGGGVAAGFAAEKQASYAPELDVVGTVLQAMVIDSATFERKADGGIGAGFVFANSLGYAARYPEIDLDRELTPLGKQVADLFNRTCQQTYLLMPFMPLSALYTHGRPADNPAFARAYAENRMGQQAPKAPVLITSCRDDFLVPYSDVENLIAAYRAGGTDVTVEPSHCGVTDVLTDPYRVGTEMLGMQNVDWFVGKFEETTR</sequence>
<protein>
    <submittedName>
        <fullName evidence="2">Secreted lipase</fullName>
    </submittedName>
</protein>
<dbReference type="AlphaFoldDB" id="A0A3S5YB53"/>
<accession>A0A3S5YB53</accession>
<evidence type="ECO:0000313" key="2">
    <source>
        <dbReference type="EMBL" id="CBH49778.1"/>
    </source>
</evidence>
<evidence type="ECO:0000256" key="1">
    <source>
        <dbReference type="SAM" id="SignalP"/>
    </source>
</evidence>
<dbReference type="EMBL" id="FN563149">
    <property type="protein sequence ID" value="CBH49778.1"/>
    <property type="molecule type" value="Genomic_DNA"/>
</dbReference>
<organism evidence="2">
    <name type="scientific">Rhodococcus hoagii (strain 103S)</name>
    <name type="common">Rhodococcus equi</name>
    <dbReference type="NCBI Taxonomy" id="685727"/>
    <lineage>
        <taxon>Bacteria</taxon>
        <taxon>Bacillati</taxon>
        <taxon>Actinomycetota</taxon>
        <taxon>Actinomycetes</taxon>
        <taxon>Mycobacteriales</taxon>
        <taxon>Nocardiaceae</taxon>
        <taxon>Prescottella</taxon>
    </lineage>
</organism>
<dbReference type="GO" id="GO:0004806">
    <property type="term" value="F:triacylglycerol lipase activity"/>
    <property type="evidence" value="ECO:0007669"/>
    <property type="project" value="InterPro"/>
</dbReference>
<dbReference type="PIRSF" id="PIRSF029171">
    <property type="entry name" value="Esterase_LipA"/>
    <property type="match status" value="1"/>
</dbReference>
<feature type="chain" id="PRO_5018577573" evidence="1">
    <location>
        <begin position="28"/>
        <end position="443"/>
    </location>
</feature>
<dbReference type="PANTHER" id="PTHR34853:SF1">
    <property type="entry name" value="LIPASE 5"/>
    <property type="match status" value="1"/>
</dbReference>
<dbReference type="GO" id="GO:0016042">
    <property type="term" value="P:lipid catabolic process"/>
    <property type="evidence" value="ECO:0007669"/>
    <property type="project" value="InterPro"/>
</dbReference>
<dbReference type="InterPro" id="IPR005152">
    <property type="entry name" value="Lipase_secreted"/>
</dbReference>
<proteinExistence type="predicted"/>
<evidence type="ECO:0000313" key="3">
    <source>
        <dbReference type="Proteomes" id="UP000006892"/>
    </source>
</evidence>
<name>A0A3S5YB53_RHOH1</name>
<dbReference type="InterPro" id="IPR029058">
    <property type="entry name" value="AB_hydrolase_fold"/>
</dbReference>
<gene>
    <name evidence="2" type="ordered locus">REQ_37900</name>
</gene>
<reference evidence="2" key="1">
    <citation type="journal article" date="2010" name="PLoS Genet.">
        <title>The genome of a pathogenic rhodococcus: cooptive virulence underpinned by key gene acquisitions.</title>
        <authorList>
            <person name="Letek M."/>
            <person name="Gonzalez P."/>
            <person name="Macarthur I."/>
            <person name="Rodriguez H."/>
            <person name="Freeman T.C."/>
            <person name="Valero-Rello A."/>
            <person name="Blanco M."/>
            <person name="Buckley T."/>
            <person name="Cherevach I."/>
            <person name="Fahey R."/>
            <person name="Hapeshi A."/>
            <person name="Holdstock J."/>
            <person name="Leadon D."/>
            <person name="Navas J."/>
            <person name="Ocampo A."/>
            <person name="Quail M.A."/>
            <person name="Sanders M."/>
            <person name="Scortti M.M."/>
            <person name="Prescott J.F."/>
            <person name="Fogarty U."/>
            <person name="Meijer W.G."/>
            <person name="Parkhill J."/>
            <person name="Bentley S.D."/>
            <person name="Vazquez-Boland J.A."/>
        </authorList>
    </citation>
    <scope>NUCLEOTIDE SEQUENCE [LARGE SCALE GENOMIC DNA]</scope>
    <source>
        <strain evidence="2 3">103S</strain>
    </source>
</reference>
<keyword evidence="1" id="KW-0732">Signal</keyword>